<dbReference type="SUPFAM" id="SSF53271">
    <property type="entry name" value="PRTase-like"/>
    <property type="match status" value="1"/>
</dbReference>
<dbReference type="Proteomes" id="UP000034875">
    <property type="component" value="Unassembled WGS sequence"/>
</dbReference>
<dbReference type="Gene3D" id="3.40.50.2020">
    <property type="match status" value="1"/>
</dbReference>
<name>A0A0G1BBI6_9BACT</name>
<reference evidence="1 2" key="1">
    <citation type="journal article" date="2015" name="Nature">
        <title>rRNA introns, odd ribosomes, and small enigmatic genomes across a large radiation of phyla.</title>
        <authorList>
            <person name="Brown C.T."/>
            <person name="Hug L.A."/>
            <person name="Thomas B.C."/>
            <person name="Sharon I."/>
            <person name="Castelle C.J."/>
            <person name="Singh A."/>
            <person name="Wilkins M.J."/>
            <person name="Williams K.H."/>
            <person name="Banfield J.F."/>
        </authorList>
    </citation>
    <scope>NUCLEOTIDE SEQUENCE [LARGE SCALE GENOMIC DNA]</scope>
</reference>
<dbReference type="AlphaFoldDB" id="A0A0G1BBI6"/>
<sequence>MQLGMGMGLCLRQQIVQRLVIAMPEIQWSLIQAYRSGQSGPPPFVPPTFEEEVFEPRIKLEQQTIPGFEALDHVEQMRMVDEANTIFRFAYTRGRDRNNEEKDYFKIPLLRNRDIMECPEGIDKIKTHISRAEYERATAMLRAVGEMERIARAIPYHGLYKTVITYLEKNYNVGLGAVVLVSIDRGGRIPCLVLQHALGLPSMESLKVDQGSGRLDEDKLREFEHKGVLRGKHVLFVDSTVDSGRQIRVLERYFENDLWKTKLGHHNWSVVGSNEYGQNLPHHCNINWGVDPDSTFEDDPDLMGIDYAPGTYTKVVERPSEASRTIRKCLFAVPAGIIYNADNINEQISSQRQKWSKQQKERHAKHRADVALAKTNHKKDVDAYRKEHAEQKIRDRMNNEWSRIVATKQWQGAVAKTPTVSFEPLPEAIPNGTPHNFQNILVIGNGRQTDIPSMVAELIVDTLGSHHSFFAGTPNGNPGAILKTALERIAKPEVRLYQPGYQRGQKEDSFGGIPTVFAGQEKEEMREQMVKDSHIVFALGGAEGTLREVLLALNFGKTTILIKGWGAIPNYLLASKKYAKLSHLRVCNNIAEAVQTILNETKA</sequence>
<dbReference type="InterPro" id="IPR000836">
    <property type="entry name" value="PRTase_dom"/>
</dbReference>
<protein>
    <submittedName>
        <fullName evidence="1">Uncharacterized protein</fullName>
    </submittedName>
</protein>
<dbReference type="EMBL" id="LCCZ01000024">
    <property type="protein sequence ID" value="KKS43696.1"/>
    <property type="molecule type" value="Genomic_DNA"/>
</dbReference>
<gene>
    <name evidence="1" type="ORF">UV05_C0024G0002</name>
</gene>
<comment type="caution">
    <text evidence="1">The sequence shown here is derived from an EMBL/GenBank/DDBJ whole genome shotgun (WGS) entry which is preliminary data.</text>
</comment>
<organism evidence="1 2">
    <name type="scientific">candidate division CPR1 bacterium GW2011_GWA2_42_17</name>
    <dbReference type="NCBI Taxonomy" id="1618341"/>
    <lineage>
        <taxon>Bacteria</taxon>
        <taxon>candidate division CPR1</taxon>
    </lineage>
</organism>
<evidence type="ECO:0000313" key="2">
    <source>
        <dbReference type="Proteomes" id="UP000034875"/>
    </source>
</evidence>
<dbReference type="Gene3D" id="3.40.50.450">
    <property type="match status" value="1"/>
</dbReference>
<proteinExistence type="predicted"/>
<dbReference type="CDD" id="cd06223">
    <property type="entry name" value="PRTases_typeI"/>
    <property type="match status" value="1"/>
</dbReference>
<evidence type="ECO:0000313" key="1">
    <source>
        <dbReference type="EMBL" id="KKS43696.1"/>
    </source>
</evidence>
<accession>A0A0G1BBI6</accession>
<dbReference type="InterPro" id="IPR029057">
    <property type="entry name" value="PRTase-like"/>
</dbReference>